<proteinExistence type="predicted"/>
<dbReference type="EMBL" id="VDFU01000015">
    <property type="protein sequence ID" value="TNC48791.1"/>
    <property type="molecule type" value="Genomic_DNA"/>
</dbReference>
<sequence>MRHLLIASALAALLPGVALADDLALVLGTADYATLPDFPRGAEVTDAVDGLATLGFRVMALRNGGAAGVTRTLNDFMAAVPEADRILIALSGRFVTDGRRTWYLTRDAAAPTLFGLDERALSLESLMQVLARAPSRAVLLLGVGTSAEQEVFDPWLREGVGDLDIPQGVTVLTAGPRNAANFLADELSVPRGDLSRLVAENGNVDAEGYLPRGFVFTPRPGDPALTETQAARAEETALWQGAVALNTIDAYRNYLSAFPRGRYAAQAQEGIDAILAEPNREQRLAEEALGLSRDQRREIQRNLSLLDFDTRGIDGIFGSGTRRAVTDWQQQNGFSQTSYLDREQIERIAAQAGRRAQQLEAEAERQRQEAERADRAFWEESGARADEAGLRAYLERYPDGLFAQQASEQLARIEGEKRQEAQAQDRVAWDRAREADTLAGYQRYLESFPQGQFVEEARTRRNALVEENEGAQETEEARAAEQALGLNALTARVIEQRLDALGLNPGEVDGRFDRNTRRALRNYQRDRGLPVSGFLNEPTLVRLLADTLGQSLQE</sequence>
<feature type="coiled-coil region" evidence="1">
    <location>
        <begin position="342"/>
        <end position="376"/>
    </location>
</feature>
<feature type="domain" description="Peptidoglycan binding-like" evidence="3">
    <location>
        <begin position="493"/>
        <end position="543"/>
    </location>
</feature>
<dbReference type="Pfam" id="PF01471">
    <property type="entry name" value="PG_binding_1"/>
    <property type="match status" value="2"/>
</dbReference>
<dbReference type="InterPro" id="IPR036366">
    <property type="entry name" value="PGBDSf"/>
</dbReference>
<feature type="signal peptide" evidence="2">
    <location>
        <begin position="1"/>
        <end position="20"/>
    </location>
</feature>
<gene>
    <name evidence="4" type="ORF">FHG66_13355</name>
</gene>
<dbReference type="InterPro" id="IPR002477">
    <property type="entry name" value="Peptidoglycan-bd-like"/>
</dbReference>
<feature type="chain" id="PRO_5022680524" evidence="2">
    <location>
        <begin position="21"/>
        <end position="554"/>
    </location>
</feature>
<keyword evidence="1" id="KW-0175">Coiled coil</keyword>
<dbReference type="Proteomes" id="UP000305887">
    <property type="component" value="Unassembled WGS sequence"/>
</dbReference>
<evidence type="ECO:0000313" key="4">
    <source>
        <dbReference type="EMBL" id="TNC48791.1"/>
    </source>
</evidence>
<evidence type="ECO:0000256" key="1">
    <source>
        <dbReference type="SAM" id="Coils"/>
    </source>
</evidence>
<evidence type="ECO:0000259" key="3">
    <source>
        <dbReference type="Pfam" id="PF01471"/>
    </source>
</evidence>
<evidence type="ECO:0000256" key="2">
    <source>
        <dbReference type="SAM" id="SignalP"/>
    </source>
</evidence>
<dbReference type="AlphaFoldDB" id="A0A5C4MT67"/>
<dbReference type="Gene3D" id="3.40.50.1460">
    <property type="match status" value="1"/>
</dbReference>
<protein>
    <submittedName>
        <fullName evidence="4">Peptidoglycan-binding protein</fullName>
    </submittedName>
</protein>
<keyword evidence="2" id="KW-0732">Signal</keyword>
<feature type="domain" description="Peptidoglycan binding-like" evidence="3">
    <location>
        <begin position="293"/>
        <end position="347"/>
    </location>
</feature>
<name>A0A5C4MT67_9RHOB</name>
<dbReference type="RefSeq" id="WP_139077551.1">
    <property type="nucleotide sequence ID" value="NZ_VDFU01000015.1"/>
</dbReference>
<dbReference type="InterPro" id="IPR036365">
    <property type="entry name" value="PGBD-like_sf"/>
</dbReference>
<keyword evidence="5" id="KW-1185">Reference proteome</keyword>
<dbReference type="SUPFAM" id="SSF47090">
    <property type="entry name" value="PGBD-like"/>
    <property type="match status" value="2"/>
</dbReference>
<reference evidence="4 5" key="1">
    <citation type="submission" date="2019-06" db="EMBL/GenBank/DDBJ databases">
        <title>YIM 131921 draft genome.</title>
        <authorList>
            <person name="Jiang L."/>
        </authorList>
    </citation>
    <scope>NUCLEOTIDE SEQUENCE [LARGE SCALE GENOMIC DNA]</scope>
    <source>
        <strain evidence="4 5">YIM 131921</strain>
    </source>
</reference>
<organism evidence="4 5">
    <name type="scientific">Rubellimicrobium rubrum</name>
    <dbReference type="NCBI Taxonomy" id="2585369"/>
    <lineage>
        <taxon>Bacteria</taxon>
        <taxon>Pseudomonadati</taxon>
        <taxon>Pseudomonadota</taxon>
        <taxon>Alphaproteobacteria</taxon>
        <taxon>Rhodobacterales</taxon>
        <taxon>Roseobacteraceae</taxon>
        <taxon>Rubellimicrobium</taxon>
    </lineage>
</organism>
<evidence type="ECO:0000313" key="5">
    <source>
        <dbReference type="Proteomes" id="UP000305887"/>
    </source>
</evidence>
<dbReference type="Gene3D" id="1.10.101.10">
    <property type="entry name" value="PGBD-like superfamily/PGBD"/>
    <property type="match status" value="2"/>
</dbReference>
<accession>A0A5C4MT67</accession>
<dbReference type="OrthoDB" id="8092964at2"/>
<comment type="caution">
    <text evidence="4">The sequence shown here is derived from an EMBL/GenBank/DDBJ whole genome shotgun (WGS) entry which is preliminary data.</text>
</comment>